<gene>
    <name evidence="2" type="ORF">ENI96_10305</name>
</gene>
<name>A0A831RPH6_9GAMM</name>
<evidence type="ECO:0000313" key="2">
    <source>
        <dbReference type="EMBL" id="HEB96806.1"/>
    </source>
</evidence>
<dbReference type="Pfam" id="PF08281">
    <property type="entry name" value="Sigma70_r4_2"/>
    <property type="match status" value="1"/>
</dbReference>
<dbReference type="InterPro" id="IPR013249">
    <property type="entry name" value="RNA_pol_sigma70_r4_t2"/>
</dbReference>
<proteinExistence type="predicted"/>
<dbReference type="GO" id="GO:0003677">
    <property type="term" value="F:DNA binding"/>
    <property type="evidence" value="ECO:0007669"/>
    <property type="project" value="InterPro"/>
</dbReference>
<dbReference type="SUPFAM" id="SSF69754">
    <property type="entry name" value="Ribosome binding protein Y (YfiA homologue)"/>
    <property type="match status" value="1"/>
</dbReference>
<accession>A0A831RPH6</accession>
<dbReference type="Proteomes" id="UP000886251">
    <property type="component" value="Unassembled WGS sequence"/>
</dbReference>
<evidence type="ECO:0000259" key="1">
    <source>
        <dbReference type="Pfam" id="PF08281"/>
    </source>
</evidence>
<dbReference type="Gene3D" id="3.30.160.100">
    <property type="entry name" value="Ribosome hibernation promotion factor-like"/>
    <property type="match status" value="1"/>
</dbReference>
<dbReference type="InterPro" id="IPR013324">
    <property type="entry name" value="RNA_pol_sigma_r3/r4-like"/>
</dbReference>
<dbReference type="AlphaFoldDB" id="A0A831RPH6"/>
<reference evidence="2" key="1">
    <citation type="journal article" date="2020" name="mSystems">
        <title>Genome- and Community-Level Interaction Insights into Carbon Utilization and Element Cycling Functions of Hydrothermarchaeota in Hydrothermal Sediment.</title>
        <authorList>
            <person name="Zhou Z."/>
            <person name="Liu Y."/>
            <person name="Xu W."/>
            <person name="Pan J."/>
            <person name="Luo Z.H."/>
            <person name="Li M."/>
        </authorList>
    </citation>
    <scope>NUCLEOTIDE SEQUENCE [LARGE SCALE GENOMIC DNA]</scope>
    <source>
        <strain evidence="2">HyVt-443</strain>
    </source>
</reference>
<dbReference type="GO" id="GO:0016987">
    <property type="term" value="F:sigma factor activity"/>
    <property type="evidence" value="ECO:0007669"/>
    <property type="project" value="InterPro"/>
</dbReference>
<dbReference type="InterPro" id="IPR036388">
    <property type="entry name" value="WH-like_DNA-bd_sf"/>
</dbReference>
<dbReference type="EMBL" id="DRKP01000121">
    <property type="protein sequence ID" value="HEB96806.1"/>
    <property type="molecule type" value="Genomic_DNA"/>
</dbReference>
<dbReference type="InterPro" id="IPR036567">
    <property type="entry name" value="RHF-like"/>
</dbReference>
<protein>
    <recommendedName>
        <fullName evidence="1">RNA polymerase sigma factor 70 region 4 type 2 domain-containing protein</fullName>
    </recommendedName>
</protein>
<dbReference type="Gene3D" id="1.10.10.10">
    <property type="entry name" value="Winged helix-like DNA-binding domain superfamily/Winged helix DNA-binding domain"/>
    <property type="match status" value="1"/>
</dbReference>
<comment type="caution">
    <text evidence="2">The sequence shown here is derived from an EMBL/GenBank/DDBJ whole genome shotgun (WGS) entry which is preliminary data.</text>
</comment>
<feature type="domain" description="RNA polymerase sigma factor 70 region 4 type 2" evidence="1">
    <location>
        <begin position="278"/>
        <end position="322"/>
    </location>
</feature>
<sequence>MNINVSYKRIPAPARAEVERRVDDWFGQHLRPLMEAMGASGMAVHLVVRHDGGSAGGYRVKLHMHVPPKKILVAQGRDASLGLALQTVLERIRRELQRHRERVRHQDEYRRKERRRRLRQRKSQVGNLDVVVIDAANEAIEAVRPRLERAIRRELAYLRGQGELRSDSPTVEEVLDEVVLNVKGRWQGPVERDALYLQLLKEMHAVLVREVEESRAYGDLVSLEQAPPADAGDQAEAMVGEEWNEFWQPDEMLRLEDILPDDEESPEAEVGEMEELAYILELLRHLPVRWRRALLLHRFDGIPLRELSGLFGCSTERVEGWLACSRNYLHEKLVDAGIGSEAAGRFLDAGRHG</sequence>
<dbReference type="GO" id="GO:0006352">
    <property type="term" value="P:DNA-templated transcription initiation"/>
    <property type="evidence" value="ECO:0007669"/>
    <property type="project" value="InterPro"/>
</dbReference>
<dbReference type="SUPFAM" id="SSF88659">
    <property type="entry name" value="Sigma3 and sigma4 domains of RNA polymerase sigma factors"/>
    <property type="match status" value="1"/>
</dbReference>
<organism evidence="2">
    <name type="scientific">Sedimenticola thiotaurini</name>
    <dbReference type="NCBI Taxonomy" id="1543721"/>
    <lineage>
        <taxon>Bacteria</taxon>
        <taxon>Pseudomonadati</taxon>
        <taxon>Pseudomonadota</taxon>
        <taxon>Gammaproteobacteria</taxon>
        <taxon>Chromatiales</taxon>
        <taxon>Sedimenticolaceae</taxon>
        <taxon>Sedimenticola</taxon>
    </lineage>
</organism>